<dbReference type="RefSeq" id="WP_215647343.1">
    <property type="nucleotide sequence ID" value="NZ_CABUEN010000010.1"/>
</dbReference>
<dbReference type="InterPro" id="IPR050738">
    <property type="entry name" value="Sulfatase"/>
</dbReference>
<reference evidence="9" key="1">
    <citation type="submission" date="2016-04" db="EMBL/GenBank/DDBJ databases">
        <authorList>
            <person name="Evans L.H."/>
            <person name="Alamgir A."/>
            <person name="Owens N."/>
            <person name="Weber N.D."/>
            <person name="Virtaneva K."/>
            <person name="Barbian K."/>
            <person name="Babar A."/>
            <person name="Rosenke K."/>
        </authorList>
    </citation>
    <scope>NUCLEOTIDE SEQUENCE</scope>
    <source>
        <strain evidence="9">92-2</strain>
    </source>
</reference>
<evidence type="ECO:0000256" key="6">
    <source>
        <dbReference type="ARBA" id="ARBA00022837"/>
    </source>
</evidence>
<dbReference type="PANTHER" id="PTHR42693">
    <property type="entry name" value="ARYLSULFATASE FAMILY MEMBER"/>
    <property type="match status" value="1"/>
</dbReference>
<keyword evidence="6" id="KW-0106">Calcium</keyword>
<dbReference type="SUPFAM" id="SSF53649">
    <property type="entry name" value="Alkaline phosphatase-like"/>
    <property type="match status" value="1"/>
</dbReference>
<organism evidence="9">
    <name type="scientific">uncultured Desulfovibrio sp</name>
    <dbReference type="NCBI Taxonomy" id="167968"/>
    <lineage>
        <taxon>Bacteria</taxon>
        <taxon>Pseudomonadati</taxon>
        <taxon>Thermodesulfobacteriota</taxon>
        <taxon>Desulfovibrionia</taxon>
        <taxon>Desulfovibrionales</taxon>
        <taxon>Desulfovibrionaceae</taxon>
        <taxon>Desulfovibrio</taxon>
        <taxon>environmental samples</taxon>
    </lineage>
</organism>
<dbReference type="PROSITE" id="PS00523">
    <property type="entry name" value="SULFATASE_1"/>
    <property type="match status" value="1"/>
</dbReference>
<feature type="signal peptide" evidence="7">
    <location>
        <begin position="1"/>
        <end position="31"/>
    </location>
</feature>
<evidence type="ECO:0000256" key="2">
    <source>
        <dbReference type="ARBA" id="ARBA00008779"/>
    </source>
</evidence>
<evidence type="ECO:0000256" key="3">
    <source>
        <dbReference type="ARBA" id="ARBA00022723"/>
    </source>
</evidence>
<evidence type="ECO:0000313" key="9">
    <source>
        <dbReference type="EMBL" id="SBW06838.1"/>
    </source>
</evidence>
<dbReference type="PANTHER" id="PTHR42693:SF42">
    <property type="entry name" value="ARYLSULFATASE G"/>
    <property type="match status" value="1"/>
</dbReference>
<evidence type="ECO:0000256" key="7">
    <source>
        <dbReference type="SAM" id="SignalP"/>
    </source>
</evidence>
<feature type="chain" id="PRO_5013030192" evidence="7">
    <location>
        <begin position="32"/>
        <end position="560"/>
    </location>
</feature>
<comment type="similarity">
    <text evidence="2">Belongs to the sulfatase family.</text>
</comment>
<dbReference type="Gene3D" id="3.30.1120.10">
    <property type="match status" value="1"/>
</dbReference>
<dbReference type="InterPro" id="IPR000917">
    <property type="entry name" value="Sulfatase_N"/>
</dbReference>
<dbReference type="PROSITE" id="PS00149">
    <property type="entry name" value="SULFATASE_2"/>
    <property type="match status" value="1"/>
</dbReference>
<accession>A0A212K5E2</accession>
<dbReference type="GO" id="GO:0004065">
    <property type="term" value="F:arylsulfatase activity"/>
    <property type="evidence" value="ECO:0007669"/>
    <property type="project" value="UniProtKB-EC"/>
</dbReference>
<protein>
    <submittedName>
        <fullName evidence="9">Arylsulfatase-like enzyme</fullName>
        <ecNumber evidence="9">3.1.6.1</ecNumber>
    </submittedName>
</protein>
<evidence type="ECO:0000256" key="4">
    <source>
        <dbReference type="ARBA" id="ARBA00022729"/>
    </source>
</evidence>
<sequence>MDKFLRFICLCSALTLMQLGAMALVSGTSLAQNDRGTSSGPVQAKGYPHPDQYLTVPSVKIADNLEPVIPHPEQDKAVREKLAALEKKFGKKPNILVFVLDDVGWMDVGFNGGGIAVGNDTPSLDKFASEGLIMTSAYSQPSCTPTRATIMTGQLPVHHGLQYPPMYGQAGGLDGAITIAKLLSDQGYVTQGIGKWHMGENEGSLPNNVGFDDFRGFLSVSDEYTEWRDINANPEIALNPPRFAAFENAPFSHSEVQCKKGEKGCKDLRVIDLDSIKHLDDDLTTYGENFIKAQAKNPKPFFLYFGTRGCHFDNYPSDKYLGRSRACTPYSDCMVEMDDVFARLMKALEDSGQIDNTLVIFTSDNGPEGEVSPYGRSPFRGYKGTTWEGGTRVPTFAYFKGVISPRKTEGLFDLADILPTALSLAGKPGAELAKLLPPDRYVDGIDQLSFLLADKGNSNRRSILYWLGTTFAAVRIDEFKLHKAVQITDMITRKGYNGGFTGGIVEKTGGLVMFNLYTNPQEDDSVGIRHIPVGNVINSEFGRYRGVLQKYPPNFRLPGY</sequence>
<gene>
    <name evidence="9" type="primary">aslA</name>
    <name evidence="9" type="ORF">KM92DES2_12246</name>
</gene>
<name>A0A212K5E2_9BACT</name>
<dbReference type="AlphaFoldDB" id="A0A212K5E2"/>
<dbReference type="InterPro" id="IPR017850">
    <property type="entry name" value="Alkaline_phosphatase_core_sf"/>
</dbReference>
<dbReference type="Gene3D" id="3.40.720.10">
    <property type="entry name" value="Alkaline Phosphatase, subunit A"/>
    <property type="match status" value="1"/>
</dbReference>
<evidence type="ECO:0000256" key="5">
    <source>
        <dbReference type="ARBA" id="ARBA00022801"/>
    </source>
</evidence>
<evidence type="ECO:0000256" key="1">
    <source>
        <dbReference type="ARBA" id="ARBA00001913"/>
    </source>
</evidence>
<comment type="cofactor">
    <cofactor evidence="1">
        <name>Ca(2+)</name>
        <dbReference type="ChEBI" id="CHEBI:29108"/>
    </cofactor>
</comment>
<dbReference type="EC" id="3.1.6.1" evidence="9"/>
<keyword evidence="3" id="KW-0479">Metal-binding</keyword>
<dbReference type="GO" id="GO:0046872">
    <property type="term" value="F:metal ion binding"/>
    <property type="evidence" value="ECO:0007669"/>
    <property type="project" value="UniProtKB-KW"/>
</dbReference>
<dbReference type="Pfam" id="PF00884">
    <property type="entry name" value="Sulfatase"/>
    <property type="match status" value="1"/>
</dbReference>
<evidence type="ECO:0000259" key="8">
    <source>
        <dbReference type="Pfam" id="PF00884"/>
    </source>
</evidence>
<proteinExistence type="inferred from homology"/>
<dbReference type="EMBL" id="FLUP01000001">
    <property type="protein sequence ID" value="SBW06838.1"/>
    <property type="molecule type" value="Genomic_DNA"/>
</dbReference>
<feature type="domain" description="Sulfatase N-terminal" evidence="8">
    <location>
        <begin position="93"/>
        <end position="426"/>
    </location>
</feature>
<keyword evidence="5 9" id="KW-0378">Hydrolase</keyword>
<dbReference type="InterPro" id="IPR024607">
    <property type="entry name" value="Sulfatase_CS"/>
</dbReference>
<keyword evidence="4 7" id="KW-0732">Signal</keyword>